<dbReference type="RefSeq" id="XP_073793583.1">
    <property type="nucleotide sequence ID" value="XM_073937482.1"/>
</dbReference>
<sequence length="1235" mass="130544">MDYFLLLMFVPAVFGQDQILNMNNESTTTYSTALAITTVNPSATATTTNMIIDLTTVRTTASSSPVNSPITNTTVNAETTDTTVTTAMASTTTTSLTMTSATLSVTTTSTTALSTPVNLAPTSTIASSTPVNSPITNTTVNAEPTDTTVTTAMASTTTTSLTMTSASLSVATTSTTALSTPVNLAPTSTMASSTTAHSAMNSTTASTTTPTAQTSTTTTSITMTSATLSVATTSTTTLSTPVNLATTSTMASSTTAFTAMTSTTTTSITMTSATLSVATTSTTALITPVNLATNSTMASSATAPTAMTSTTASTTTTTAMTSATLSVATTSTTTLSTPVNLATTSTMASSTTATTAMTSTTASTTNTTTTSATTTTAMTSTTATSTTTTTAMTSTTATSTTTTTAMTSTTASTTTTTAMTSTTASTTTTTAMTSTTATSTTTTTAMTSSTATSTTTTTAMTSTTASTTVTTAMTSTTVTTAMTSITTTSTTATSTTVNVATTSTTSFSTTVNAAVTSTTFSAAAATSPNLVCENSGTFQKGICLCPDGWTGTTCNIPNFCPGQTFPTPNAFTFPKTVLGQFASSVEQCPSNTPNAGIPQASALCNIITRTFEPPNQVKCNLTLDSINADVPGANLNDKKVLASSTQILTSIPERLTSQNITNAVKITHFLLSNQQTTDQNDIVVSAVATVSQLLSTREEIFSSVSRSAVSLLTQTLQKISLSENSSPLLVQPNIAMQSLKGQTAIRHVQLTYFKGQSDNFLPDRIKLQTTQTEIFKDVIDLQMNIAFNQDFNKDIGFVLYDNDRFFQSNSFQPTLDTKRRVISASLPEITELDQIKFTFTESADSTMSLNDFACVFWSYSKNDWSPDGCFKTTGPSGQAECRCLPKTVKTNFAILMSFNINYQYSEALSWISIIGCALSVVGLSVTSVYQIITRKSRGTNPTLLVVNVCISMMVFYLLFIFGINNPVKHLTVAKSTQNIVPASDYHTYPDQGPCTVFTALLQFFLLATFTWNTLYGFNVFLLFKNQVSGTPTWFPKVALPVGWGLPAVIVGISLGSTYSVKEPLGYRQEEFCWLAALDHNLNFSMGKPMFWGLVLPLLLMLISNAAILLHFSHNICKTNPNLGRSRKTPLKNKILSSFSLAVMLGLSWSIGYILLIVRDSYLQFLLTVVFCVLNTTQGVQILILFTLRPVLKAHPAILAALRPSAISLHRRTFYLWKNKTPDSHESYISTVQSSV</sequence>
<accession>A0AC58IH64</accession>
<protein>
    <submittedName>
        <fullName evidence="2">Adhesion G-protein coupled receptor G7 isoform X1</fullName>
    </submittedName>
</protein>
<reference evidence="2" key="1">
    <citation type="submission" date="2025-08" db="UniProtKB">
        <authorList>
            <consortium name="RefSeq"/>
        </authorList>
    </citation>
    <scope>IDENTIFICATION</scope>
    <source>
        <strain evidence="2">Tuebingen</strain>
        <tissue evidence="2">Fibroblasts and whole tissue</tissue>
    </source>
</reference>
<dbReference type="Proteomes" id="UP000000437">
    <property type="component" value="Chromosome 22"/>
</dbReference>
<organism evidence="1 2">
    <name type="scientific">Danio rerio</name>
    <name type="common">Zebrafish</name>
    <name type="synonym">Brachydanio rerio</name>
    <dbReference type="NCBI Taxonomy" id="7955"/>
    <lineage>
        <taxon>Eukaryota</taxon>
        <taxon>Metazoa</taxon>
        <taxon>Chordata</taxon>
        <taxon>Craniata</taxon>
        <taxon>Vertebrata</taxon>
        <taxon>Euteleostomi</taxon>
        <taxon>Actinopterygii</taxon>
        <taxon>Neopterygii</taxon>
        <taxon>Teleostei</taxon>
        <taxon>Ostariophysi</taxon>
        <taxon>Cypriniformes</taxon>
        <taxon>Danionidae</taxon>
        <taxon>Danioninae</taxon>
        <taxon>Danio</taxon>
    </lineage>
</organism>
<keyword evidence="2" id="KW-0675">Receptor</keyword>
<keyword evidence="1" id="KW-1185">Reference proteome</keyword>
<evidence type="ECO:0000313" key="1">
    <source>
        <dbReference type="Proteomes" id="UP000000437"/>
    </source>
</evidence>
<name>A0AC58IH64_DANRE</name>
<evidence type="ECO:0000313" key="2">
    <source>
        <dbReference type="RefSeq" id="XP_073793583.1"/>
    </source>
</evidence>
<proteinExistence type="predicted"/>
<gene>
    <name evidence="2" type="primary">adgrg7.1</name>
</gene>